<proteinExistence type="predicted"/>
<evidence type="ECO:0000256" key="3">
    <source>
        <dbReference type="ARBA" id="ARBA00022777"/>
    </source>
</evidence>
<keyword evidence="2" id="KW-0547">Nucleotide-binding</keyword>
<gene>
    <name evidence="7" type="primary">thiN</name>
    <name evidence="7" type="ORF">LOKVESSMR4R_00919</name>
</gene>
<dbReference type="OrthoDB" id="7057856at2"/>
<dbReference type="Pfam" id="PF04265">
    <property type="entry name" value="TPK_B1_binding"/>
    <property type="match status" value="1"/>
</dbReference>
<dbReference type="GO" id="GO:0006772">
    <property type="term" value="P:thiamine metabolic process"/>
    <property type="evidence" value="ECO:0007669"/>
    <property type="project" value="UniProtKB-UniRule"/>
</dbReference>
<dbReference type="Pfam" id="PF04263">
    <property type="entry name" value="TPK_catalytic"/>
    <property type="match status" value="1"/>
</dbReference>
<name>A0A1Y0EA28_9RHOB</name>
<dbReference type="EC" id="2.7.6.2" evidence="5"/>
<dbReference type="InterPro" id="IPR036759">
    <property type="entry name" value="TPK_catalytic_sf"/>
</dbReference>
<evidence type="ECO:0000256" key="1">
    <source>
        <dbReference type="ARBA" id="ARBA00022679"/>
    </source>
</evidence>
<keyword evidence="8" id="KW-1185">Reference proteome</keyword>
<dbReference type="PANTHER" id="PTHR41299">
    <property type="entry name" value="THIAMINE PYROPHOSPHOKINASE"/>
    <property type="match status" value="1"/>
</dbReference>
<dbReference type="EMBL" id="CP021431">
    <property type="protein sequence ID" value="ARU00250.1"/>
    <property type="molecule type" value="Genomic_DNA"/>
</dbReference>
<dbReference type="RefSeq" id="WP_087206501.1">
    <property type="nucleotide sequence ID" value="NZ_CP021431.1"/>
</dbReference>
<dbReference type="SUPFAM" id="SSF63862">
    <property type="entry name" value="Thiamin pyrophosphokinase, substrate-binding domain"/>
    <property type="match status" value="1"/>
</dbReference>
<dbReference type="Gene3D" id="3.40.50.10240">
    <property type="entry name" value="Thiamin pyrophosphokinase, catalytic domain"/>
    <property type="match status" value="1"/>
</dbReference>
<protein>
    <recommendedName>
        <fullName evidence="5">Thiamine diphosphokinase</fullName>
        <ecNumber evidence="5">2.7.6.2</ecNumber>
    </recommendedName>
</protein>
<evidence type="ECO:0000256" key="4">
    <source>
        <dbReference type="ARBA" id="ARBA00022840"/>
    </source>
</evidence>
<evidence type="ECO:0000313" key="8">
    <source>
        <dbReference type="Proteomes" id="UP000195273"/>
    </source>
</evidence>
<dbReference type="InterPro" id="IPR007371">
    <property type="entry name" value="TPK_catalytic"/>
</dbReference>
<sequence>MLHPNIVSSASAICLVGGAALRRTAFATVAPYVGGFVGVDSGADHLLAGGITPLAVIGDLDSVSPQARAAFADRLWQIPEQETTDFEKALTRVTAPFVIALGFTGGRMDHALSVLNVMARRPDRGVFLVDGDDVSYLAPQGDSVVDLPAGTRVSLMPLGDVRASVAGVAWPFTDWALHPVGRNSASNMATGGPVRVSAQGPLLVTLPQSCLAAALTGGLRAG</sequence>
<keyword evidence="3 7" id="KW-0418">Kinase</keyword>
<dbReference type="PANTHER" id="PTHR41299:SF1">
    <property type="entry name" value="THIAMINE PYROPHOSPHOKINASE"/>
    <property type="match status" value="1"/>
</dbReference>
<dbReference type="SMART" id="SM00983">
    <property type="entry name" value="TPK_B1_binding"/>
    <property type="match status" value="1"/>
</dbReference>
<evidence type="ECO:0000256" key="2">
    <source>
        <dbReference type="ARBA" id="ARBA00022741"/>
    </source>
</evidence>
<dbReference type="GO" id="GO:0004788">
    <property type="term" value="F:thiamine diphosphokinase activity"/>
    <property type="evidence" value="ECO:0007669"/>
    <property type="project" value="UniProtKB-UniRule"/>
</dbReference>
<dbReference type="NCBIfam" id="TIGR01378">
    <property type="entry name" value="thi_PPkinase"/>
    <property type="match status" value="1"/>
</dbReference>
<dbReference type="SUPFAM" id="SSF63999">
    <property type="entry name" value="Thiamin pyrophosphokinase, catalytic domain"/>
    <property type="match status" value="1"/>
</dbReference>
<dbReference type="InterPro" id="IPR006282">
    <property type="entry name" value="Thi_PPkinase"/>
</dbReference>
<evidence type="ECO:0000313" key="7">
    <source>
        <dbReference type="EMBL" id="ARU00250.1"/>
    </source>
</evidence>
<dbReference type="AlphaFoldDB" id="A0A1Y0EA28"/>
<keyword evidence="1 7" id="KW-0808">Transferase</keyword>
<dbReference type="Proteomes" id="UP000195273">
    <property type="component" value="Chromosome"/>
</dbReference>
<dbReference type="STRING" id="1122181.GCA_000382265_00860"/>
<dbReference type="CDD" id="cd07995">
    <property type="entry name" value="TPK"/>
    <property type="match status" value="1"/>
</dbReference>
<dbReference type="GO" id="GO:0009229">
    <property type="term" value="P:thiamine diphosphate biosynthetic process"/>
    <property type="evidence" value="ECO:0007669"/>
    <property type="project" value="InterPro"/>
</dbReference>
<dbReference type="InterPro" id="IPR053149">
    <property type="entry name" value="TPK"/>
</dbReference>
<accession>A0A1Y0EA28</accession>
<evidence type="ECO:0000259" key="6">
    <source>
        <dbReference type="SMART" id="SM00983"/>
    </source>
</evidence>
<dbReference type="InterPro" id="IPR036371">
    <property type="entry name" value="TPK_B1-bd_sf"/>
</dbReference>
<dbReference type="GO" id="GO:0005524">
    <property type="term" value="F:ATP binding"/>
    <property type="evidence" value="ECO:0007669"/>
    <property type="project" value="UniProtKB-KW"/>
</dbReference>
<organism evidence="7 8">
    <name type="scientific">Yoonia vestfoldensis</name>
    <dbReference type="NCBI Taxonomy" id="245188"/>
    <lineage>
        <taxon>Bacteria</taxon>
        <taxon>Pseudomonadati</taxon>
        <taxon>Pseudomonadota</taxon>
        <taxon>Alphaproteobacteria</taxon>
        <taxon>Rhodobacterales</taxon>
        <taxon>Paracoccaceae</taxon>
        <taxon>Yoonia</taxon>
    </lineage>
</organism>
<feature type="domain" description="Thiamin pyrophosphokinase thiamin-binding" evidence="6">
    <location>
        <begin position="141"/>
        <end position="202"/>
    </location>
</feature>
<dbReference type="KEGG" id="lvs:LOKVESSMR4R_00919"/>
<dbReference type="InterPro" id="IPR007373">
    <property type="entry name" value="Thiamin_PyroPKinase_B1-bd"/>
</dbReference>
<dbReference type="GO" id="GO:0016301">
    <property type="term" value="F:kinase activity"/>
    <property type="evidence" value="ECO:0007669"/>
    <property type="project" value="UniProtKB-KW"/>
</dbReference>
<keyword evidence="4" id="KW-0067">ATP-binding</keyword>
<reference evidence="7 8" key="1">
    <citation type="submission" date="2017-05" db="EMBL/GenBank/DDBJ databases">
        <title>Genome Sequence of Loktanella vestfoldensis Strain SMR4r Isolated from a Culture of the Diatom Skeletonema marinoi.</title>
        <authorList>
            <person name="Topel M."/>
            <person name="Pinder M.I.M."/>
            <person name="Johansson O.N."/>
            <person name="Kourtchenko O."/>
            <person name="Godhe A."/>
            <person name="Clarke A.K."/>
        </authorList>
    </citation>
    <scope>NUCLEOTIDE SEQUENCE [LARGE SCALE GENOMIC DNA]</scope>
    <source>
        <strain evidence="7 8">SMR4r</strain>
    </source>
</reference>
<dbReference type="GO" id="GO:0030975">
    <property type="term" value="F:thiamine binding"/>
    <property type="evidence" value="ECO:0007669"/>
    <property type="project" value="InterPro"/>
</dbReference>
<evidence type="ECO:0000256" key="5">
    <source>
        <dbReference type="NCBIfam" id="TIGR01378"/>
    </source>
</evidence>